<dbReference type="CDD" id="cd03143">
    <property type="entry name" value="A4_beta-galactosidase_middle_domain"/>
    <property type="match status" value="1"/>
</dbReference>
<proteinExistence type="predicted"/>
<reference evidence="1 2" key="1">
    <citation type="submission" date="2019-03" db="EMBL/GenBank/DDBJ databases">
        <title>This is whole genome sequence of Paenibacillus sp MS74 strain.</title>
        <authorList>
            <person name="Trinh H.N."/>
        </authorList>
    </citation>
    <scope>NUCLEOTIDE SEQUENCE [LARGE SCALE GENOMIC DNA]</scope>
    <source>
        <strain evidence="1 2">MS74</strain>
    </source>
</reference>
<dbReference type="InterPro" id="IPR017853">
    <property type="entry name" value="GH"/>
</dbReference>
<dbReference type="InterPro" id="IPR028212">
    <property type="entry name" value="GHL6"/>
</dbReference>
<accession>A0A4R5KB93</accession>
<dbReference type="Proteomes" id="UP000295636">
    <property type="component" value="Unassembled WGS sequence"/>
</dbReference>
<keyword evidence="2" id="KW-1185">Reference proteome</keyword>
<dbReference type="Gene3D" id="3.40.50.880">
    <property type="match status" value="1"/>
</dbReference>
<name>A0A4R5KB93_9BACL</name>
<dbReference type="OrthoDB" id="2484600at2"/>
<dbReference type="InterPro" id="IPR029062">
    <property type="entry name" value="Class_I_gatase-like"/>
</dbReference>
<dbReference type="Gene3D" id="3.20.20.80">
    <property type="entry name" value="Glycosidases"/>
    <property type="match status" value="1"/>
</dbReference>
<gene>
    <name evidence="1" type="ORF">E1757_29370</name>
</gene>
<comment type="caution">
    <text evidence="1">The sequence shown here is derived from an EMBL/GenBank/DDBJ whole genome shotgun (WGS) entry which is preliminary data.</text>
</comment>
<dbReference type="Pfam" id="PF14871">
    <property type="entry name" value="GHL6"/>
    <property type="match status" value="1"/>
</dbReference>
<evidence type="ECO:0000313" key="1">
    <source>
        <dbReference type="EMBL" id="TDF92503.1"/>
    </source>
</evidence>
<dbReference type="AlphaFoldDB" id="A0A4R5KB93"/>
<organism evidence="1 2">
    <name type="scientific">Paenibacillus piri</name>
    <dbReference type="NCBI Taxonomy" id="2547395"/>
    <lineage>
        <taxon>Bacteria</taxon>
        <taxon>Bacillati</taxon>
        <taxon>Bacillota</taxon>
        <taxon>Bacilli</taxon>
        <taxon>Bacillales</taxon>
        <taxon>Paenibacillaceae</taxon>
        <taxon>Paenibacillus</taxon>
    </lineage>
</organism>
<protein>
    <submittedName>
        <fullName evidence="1">Tat pathway signal protein</fullName>
    </submittedName>
</protein>
<dbReference type="EMBL" id="SMRT01000020">
    <property type="protein sequence ID" value="TDF92503.1"/>
    <property type="molecule type" value="Genomic_DNA"/>
</dbReference>
<evidence type="ECO:0000313" key="2">
    <source>
        <dbReference type="Proteomes" id="UP000295636"/>
    </source>
</evidence>
<dbReference type="SUPFAM" id="SSF51445">
    <property type="entry name" value="(Trans)glycosidases"/>
    <property type="match status" value="1"/>
</dbReference>
<dbReference type="SUPFAM" id="SSF52317">
    <property type="entry name" value="Class I glutamine amidotransferase-like"/>
    <property type="match status" value="1"/>
</dbReference>
<sequence length="717" mass="80819">MSMQAANRAEMPWYRRTYRWGQTNLTEMDPVYCEMAMWKEYWRRTRVQGIIVNAGGIVAYYPSSFELQYRAEGLGEHDLLGEFVAAAREEGLAVLARMDINRATKAFYEAHPDWFVVNAEGVPSTANGRYFSCINSGYYKEYIPDVLREIITRYQPEGFTDNSWTGVSRHTICHCVSCRTKFKTDSGFELPAAADWNDPVYRKWIKWSYSCRTENWDLFNRVTQAAGGPDCLWLGMINANPVKTHSSFCDLKEVGERLPIMMCDHQSRDELNGFEQNSLNGSLLHGLAGWDAVIPESMANYIRGERSFRLGSNPAKETRLWMVEGIAGGISPWFHHIGAVHEDRRQFNNAVPVMQWHEQNDMYLYNRQPVANIGVVWSQDNTEFYGRHDANERVALPWHGITRALTRKRLPFVPVHADHIARDAGGLDVLILPDLAVMTDSQCEAVRQFVEAGGSLVFTGATATLDEWGEPRQSFPLESVTGIRHLNEIAGAVGKQPADWAYFDAHNYFRLPDEGRHPVLYGFEETNIVPFGGHIHRVEPAAGSGMKAVATYIPAFPIYPPEFSWMRVPRTDIPVLLAGEHAAGGRICYFAGDVDRSYGRTHLPDLGDLLANAVTWAANGRILLRVEGPGYLDCKLYRQEGTYILHLVNLSGANQSPGYVEEYLPVGPITVYVRTDDLTPAQARLLVSGKELQPEVKGGWTSIRIESVTDHECIVLQ</sequence>